<keyword evidence="5 12" id="KW-0436">Ligase</keyword>
<evidence type="ECO:0000313" key="18">
    <source>
        <dbReference type="Proteomes" id="UP000011669"/>
    </source>
</evidence>
<dbReference type="UniPathway" id="UPA00906">
    <property type="reaction ID" value="UER00895"/>
</dbReference>
<dbReference type="InterPro" id="IPR006195">
    <property type="entry name" value="aa-tRNA-synth_II"/>
</dbReference>
<dbReference type="SUPFAM" id="SSF55681">
    <property type="entry name" value="Class II aaRS and biotin synthetases"/>
    <property type="match status" value="1"/>
</dbReference>
<comment type="function">
    <text evidence="12">Catalyzes the attachment of serine to tRNA(Ser). Is also able to aminoacylate tRNA(Sec) with serine, to form the misacylated tRNA L-seryl-tRNA(Sec), which will be further converted into selenocysteinyl-tRNA(Sec).</text>
</comment>
<dbReference type="Pfam" id="PF00587">
    <property type="entry name" value="tRNA-synt_2b"/>
    <property type="match status" value="1"/>
</dbReference>
<dbReference type="PIRSF" id="PIRSF001529">
    <property type="entry name" value="Ser-tRNA-synth_IIa"/>
    <property type="match status" value="1"/>
</dbReference>
<dbReference type="InterPro" id="IPR033729">
    <property type="entry name" value="SerRS_core"/>
</dbReference>
<feature type="binding site" evidence="12">
    <location>
        <position position="405"/>
    </location>
    <ligand>
        <name>L-serine</name>
        <dbReference type="ChEBI" id="CHEBI:33384"/>
    </ligand>
</feature>
<keyword evidence="18" id="KW-1185">Reference proteome</keyword>
<feature type="binding site" evidence="12 14">
    <location>
        <begin position="273"/>
        <end position="275"/>
    </location>
    <ligand>
        <name>ATP</name>
        <dbReference type="ChEBI" id="CHEBI:30616"/>
    </ligand>
</feature>
<comment type="caution">
    <text evidence="17">The sequence shown here is derived from an EMBL/GenBank/DDBJ whole genome shotgun (WGS) entry which is preliminary data.</text>
</comment>
<accession>M0MAR4</accession>
<feature type="binding site" evidence="13">
    <location>
        <position position="403"/>
    </location>
    <ligand>
        <name>L-serine</name>
        <dbReference type="ChEBI" id="CHEBI:33384"/>
    </ligand>
</feature>
<dbReference type="EC" id="6.1.1.11" evidence="12"/>
<evidence type="ECO:0000256" key="1">
    <source>
        <dbReference type="ARBA" id="ARBA00004496"/>
    </source>
</evidence>
<feature type="binding site" evidence="12">
    <location>
        <begin position="242"/>
        <end position="244"/>
    </location>
    <ligand>
        <name>L-serine</name>
        <dbReference type="ChEBI" id="CHEBI:33384"/>
    </ligand>
</feature>
<feature type="binding site" evidence="14">
    <location>
        <begin position="289"/>
        <end position="292"/>
    </location>
    <ligand>
        <name>ATP</name>
        <dbReference type="ChEBI" id="CHEBI:30616"/>
    </ligand>
</feature>
<keyword evidence="9 12" id="KW-0030">Aminoacyl-tRNA synthetase</keyword>
<evidence type="ECO:0000313" key="17">
    <source>
        <dbReference type="EMBL" id="EMA42841.1"/>
    </source>
</evidence>
<evidence type="ECO:0000256" key="11">
    <source>
        <dbReference type="ARBA" id="ARBA00048823"/>
    </source>
</evidence>
<evidence type="ECO:0000256" key="7">
    <source>
        <dbReference type="ARBA" id="ARBA00022840"/>
    </source>
</evidence>
<dbReference type="PATRIC" id="fig|1227455.4.peg.3441"/>
<proteinExistence type="inferred from homology"/>
<dbReference type="InterPro" id="IPR002317">
    <property type="entry name" value="Ser-tRNA-ligase_type_1"/>
</dbReference>
<evidence type="ECO:0000256" key="10">
    <source>
        <dbReference type="ARBA" id="ARBA00047929"/>
    </source>
</evidence>
<evidence type="ECO:0000256" key="2">
    <source>
        <dbReference type="ARBA" id="ARBA00005045"/>
    </source>
</evidence>
<feature type="binding site" evidence="12 13">
    <location>
        <position position="296"/>
    </location>
    <ligand>
        <name>L-serine</name>
        <dbReference type="ChEBI" id="CHEBI:33384"/>
    </ligand>
</feature>
<comment type="domain">
    <text evidence="12">Consists of two distinct domains, a catalytic core and a N-terminal extension that is involved in tRNA binding.</text>
</comment>
<evidence type="ECO:0000256" key="15">
    <source>
        <dbReference type="SAM" id="Coils"/>
    </source>
</evidence>
<evidence type="ECO:0000256" key="5">
    <source>
        <dbReference type="ARBA" id="ARBA00022598"/>
    </source>
</evidence>
<dbReference type="GO" id="GO:0006434">
    <property type="term" value="P:seryl-tRNA aminoacylation"/>
    <property type="evidence" value="ECO:0007669"/>
    <property type="project" value="UniProtKB-UniRule"/>
</dbReference>
<comment type="catalytic activity">
    <reaction evidence="10 12">
        <text>tRNA(Sec) + L-serine + ATP = L-seryl-tRNA(Sec) + AMP + diphosphate + H(+)</text>
        <dbReference type="Rhea" id="RHEA:42580"/>
        <dbReference type="Rhea" id="RHEA-COMP:9742"/>
        <dbReference type="Rhea" id="RHEA-COMP:10128"/>
        <dbReference type="ChEBI" id="CHEBI:15378"/>
        <dbReference type="ChEBI" id="CHEBI:30616"/>
        <dbReference type="ChEBI" id="CHEBI:33019"/>
        <dbReference type="ChEBI" id="CHEBI:33384"/>
        <dbReference type="ChEBI" id="CHEBI:78442"/>
        <dbReference type="ChEBI" id="CHEBI:78533"/>
        <dbReference type="ChEBI" id="CHEBI:456215"/>
        <dbReference type="EC" id="6.1.1.11"/>
    </reaction>
</comment>
<dbReference type="PRINTS" id="PR00981">
    <property type="entry name" value="TRNASYNTHSER"/>
</dbReference>
<sequence length="460" mass="52108">MLSRQYLREHTDEVRQALVDRGADDVDLDRVLEIDTEWRDHKNRGDELRHERNQISDRIGDLKAAGEDEEAEGAIERSQELKDEIQQIEKRADELETELDTALLEIPNVPHESVPVGADESDNVEVRREGFDDLRELADPVVPHYDLGEELDILDFERGAKVTGGGFYFLKGDGARLEHALIQFMLDVHREQSYVDVFPPIPVNSASMTGTSQLPKFNEDAYRVGGDEHEGYDDDDLWLCPTAEVPVTNMYRDDILLDDDLPVKHQAYTPNFRREAGEHGTETRGIVRVHQFNKVELVNFVRPEESYDRHEELVEEAAEPLRRLGLPYRVLHMCTGDLGFAPAKKYDIEVWAPGDDMDDGPEEGGRWLEVSSASNFEDFQARRAGLRYRPERHESAEYLHTLNASGTAVGRVMVAILEYYQNSDGTVEVPEALRPYMGGQEVIEGHEPVGESAVGAGKKE</sequence>
<dbReference type="PANTHER" id="PTHR43697:SF1">
    <property type="entry name" value="SERINE--TRNA LIGASE"/>
    <property type="match status" value="1"/>
</dbReference>
<feature type="binding site" evidence="13">
    <location>
        <position position="273"/>
    </location>
    <ligand>
        <name>L-serine</name>
        <dbReference type="ChEBI" id="CHEBI:33384"/>
    </ligand>
</feature>
<dbReference type="PANTHER" id="PTHR43697">
    <property type="entry name" value="SERYL-TRNA SYNTHETASE"/>
    <property type="match status" value="1"/>
</dbReference>
<dbReference type="Gene3D" id="1.10.287.40">
    <property type="entry name" value="Serine-tRNA synthetase, tRNA binding domain"/>
    <property type="match status" value="1"/>
</dbReference>
<keyword evidence="15" id="KW-0175">Coiled coil</keyword>
<comment type="pathway">
    <text evidence="2 12">Aminoacyl-tRNA biosynthesis; selenocysteinyl-tRNA(Sec) biosynthesis; L-seryl-tRNA(Sec) from L-serine and tRNA(Sec): step 1/1.</text>
</comment>
<evidence type="ECO:0000256" key="12">
    <source>
        <dbReference type="HAMAP-Rule" id="MF_00176"/>
    </source>
</evidence>
<name>M0MAR4_9EURY</name>
<dbReference type="STRING" id="1227455.C449_16903"/>
<dbReference type="InterPro" id="IPR015866">
    <property type="entry name" value="Ser-tRNA-synth_1_N"/>
</dbReference>
<dbReference type="InterPro" id="IPR010978">
    <property type="entry name" value="tRNA-bd_arm"/>
</dbReference>
<protein>
    <recommendedName>
        <fullName evidence="12">Serine--tRNA ligase</fullName>
        <ecNumber evidence="12">6.1.1.11</ecNumber>
    </recommendedName>
    <alternativeName>
        <fullName evidence="12">Seryl-tRNA synthetase</fullName>
        <shortName evidence="12">SerRS</shortName>
    </alternativeName>
    <alternativeName>
        <fullName evidence="12">Seryl-tRNA(Ser/Sec) synthetase</fullName>
    </alternativeName>
</protein>
<comment type="subcellular location">
    <subcellularLocation>
        <location evidence="1 12">Cytoplasm</location>
    </subcellularLocation>
</comment>
<dbReference type="RefSeq" id="WP_006079237.1">
    <property type="nucleotide sequence ID" value="NZ_AOMD01000033.1"/>
</dbReference>
<gene>
    <name evidence="12" type="primary">serS</name>
    <name evidence="17" type="ORF">C449_16903</name>
</gene>
<keyword evidence="7 12" id="KW-0067">ATP-binding</keyword>
<feature type="coiled-coil region" evidence="15">
    <location>
        <begin position="64"/>
        <end position="105"/>
    </location>
</feature>
<dbReference type="SUPFAM" id="SSF46589">
    <property type="entry name" value="tRNA-binding arm"/>
    <property type="match status" value="1"/>
</dbReference>
<feature type="domain" description="Aminoacyl-transfer RNA synthetases class-II family profile" evidence="16">
    <location>
        <begin position="139"/>
        <end position="430"/>
    </location>
</feature>
<evidence type="ECO:0000256" key="3">
    <source>
        <dbReference type="ARBA" id="ARBA00010728"/>
    </source>
</evidence>
<comment type="catalytic activity">
    <reaction evidence="11 12">
        <text>tRNA(Ser) + L-serine + ATP = L-seryl-tRNA(Ser) + AMP + diphosphate + H(+)</text>
        <dbReference type="Rhea" id="RHEA:12292"/>
        <dbReference type="Rhea" id="RHEA-COMP:9669"/>
        <dbReference type="Rhea" id="RHEA-COMP:9703"/>
        <dbReference type="ChEBI" id="CHEBI:15378"/>
        <dbReference type="ChEBI" id="CHEBI:30616"/>
        <dbReference type="ChEBI" id="CHEBI:33019"/>
        <dbReference type="ChEBI" id="CHEBI:33384"/>
        <dbReference type="ChEBI" id="CHEBI:78442"/>
        <dbReference type="ChEBI" id="CHEBI:78533"/>
        <dbReference type="ChEBI" id="CHEBI:456215"/>
        <dbReference type="EC" id="6.1.1.11"/>
    </reaction>
</comment>
<comment type="similarity">
    <text evidence="3 12">Belongs to the class-II aminoacyl-tRNA synthetase family. Type-1 seryl-tRNA synthetase subfamily.</text>
</comment>
<evidence type="ECO:0000256" key="4">
    <source>
        <dbReference type="ARBA" id="ARBA00022490"/>
    </source>
</evidence>
<dbReference type="PROSITE" id="PS50862">
    <property type="entry name" value="AA_TRNA_LIGASE_II"/>
    <property type="match status" value="1"/>
</dbReference>
<dbReference type="NCBIfam" id="TIGR00414">
    <property type="entry name" value="serS"/>
    <property type="match status" value="1"/>
</dbReference>
<dbReference type="InterPro" id="IPR045864">
    <property type="entry name" value="aa-tRNA-synth_II/BPL/LPL"/>
</dbReference>
<keyword evidence="8 12" id="KW-0648">Protein biosynthesis</keyword>
<dbReference type="GO" id="GO:0005737">
    <property type="term" value="C:cytoplasm"/>
    <property type="evidence" value="ECO:0007669"/>
    <property type="project" value="UniProtKB-SubCell"/>
</dbReference>
<evidence type="ECO:0000256" key="6">
    <source>
        <dbReference type="ARBA" id="ARBA00022741"/>
    </source>
</evidence>
<comment type="subunit">
    <text evidence="12">Homodimer. The tRNA molecule binds across the dimer.</text>
</comment>
<dbReference type="CDD" id="cd00770">
    <property type="entry name" value="SerRS_core"/>
    <property type="match status" value="1"/>
</dbReference>
<evidence type="ECO:0000256" key="9">
    <source>
        <dbReference type="ARBA" id="ARBA00023146"/>
    </source>
</evidence>
<dbReference type="OrthoDB" id="35932at2157"/>
<dbReference type="AlphaFoldDB" id="M0MAR4"/>
<evidence type="ECO:0000256" key="13">
    <source>
        <dbReference type="PIRSR" id="PIRSR001529-1"/>
    </source>
</evidence>
<dbReference type="Pfam" id="PF02403">
    <property type="entry name" value="Seryl_tRNA_N"/>
    <property type="match status" value="1"/>
</dbReference>
<keyword evidence="4 12" id="KW-0963">Cytoplasm</keyword>
<feature type="binding site" evidence="13">
    <location>
        <position position="242"/>
    </location>
    <ligand>
        <name>L-serine</name>
        <dbReference type="ChEBI" id="CHEBI:33384"/>
    </ligand>
</feature>
<keyword evidence="6 12" id="KW-0547">Nucleotide-binding</keyword>
<evidence type="ECO:0000256" key="8">
    <source>
        <dbReference type="ARBA" id="ARBA00022917"/>
    </source>
</evidence>
<feature type="binding site" evidence="12 14">
    <location>
        <begin position="369"/>
        <end position="372"/>
    </location>
    <ligand>
        <name>ATP</name>
        <dbReference type="ChEBI" id="CHEBI:30616"/>
    </ligand>
</feature>
<dbReference type="GO" id="GO:0016260">
    <property type="term" value="P:selenocysteine biosynthetic process"/>
    <property type="evidence" value="ECO:0007669"/>
    <property type="project" value="UniProtKB-UniRule"/>
</dbReference>
<evidence type="ECO:0000259" key="16">
    <source>
        <dbReference type="PROSITE" id="PS50862"/>
    </source>
</evidence>
<dbReference type="HAMAP" id="MF_00176">
    <property type="entry name" value="Ser_tRNA_synth_type1"/>
    <property type="match status" value="1"/>
</dbReference>
<reference evidence="17 18" key="1">
    <citation type="journal article" date="2014" name="PLoS Genet.">
        <title>Phylogenetically driven sequencing of extremely halophilic archaea reveals strategies for static and dynamic osmo-response.</title>
        <authorList>
            <person name="Becker E.A."/>
            <person name="Seitzer P.M."/>
            <person name="Tritt A."/>
            <person name="Larsen D."/>
            <person name="Krusor M."/>
            <person name="Yao A.I."/>
            <person name="Wu D."/>
            <person name="Madern D."/>
            <person name="Eisen J.A."/>
            <person name="Darling A.E."/>
            <person name="Facciotti M.T."/>
        </authorList>
    </citation>
    <scope>NUCLEOTIDE SEQUENCE [LARGE SCALE GENOMIC DNA]</scope>
    <source>
        <strain evidence="17 18">DSM 5350</strain>
    </source>
</reference>
<organism evidence="17 18">
    <name type="scientific">Halococcus saccharolyticus DSM 5350</name>
    <dbReference type="NCBI Taxonomy" id="1227455"/>
    <lineage>
        <taxon>Archaea</taxon>
        <taxon>Methanobacteriati</taxon>
        <taxon>Methanobacteriota</taxon>
        <taxon>Stenosarchaea group</taxon>
        <taxon>Halobacteria</taxon>
        <taxon>Halobacteriales</taxon>
        <taxon>Halococcaceae</taxon>
        <taxon>Halococcus</taxon>
    </lineage>
</organism>
<dbReference type="GO" id="GO:0005524">
    <property type="term" value="F:ATP binding"/>
    <property type="evidence" value="ECO:0007669"/>
    <property type="project" value="UniProtKB-UniRule"/>
</dbReference>
<dbReference type="EMBL" id="AOMD01000033">
    <property type="protein sequence ID" value="EMA42841.1"/>
    <property type="molecule type" value="Genomic_DNA"/>
</dbReference>
<dbReference type="Gene3D" id="3.30.930.10">
    <property type="entry name" value="Bira Bifunctional Protein, Domain 2"/>
    <property type="match status" value="1"/>
</dbReference>
<dbReference type="GO" id="GO:0004828">
    <property type="term" value="F:serine-tRNA ligase activity"/>
    <property type="evidence" value="ECO:0007669"/>
    <property type="project" value="UniProtKB-UniRule"/>
</dbReference>
<dbReference type="InterPro" id="IPR002314">
    <property type="entry name" value="aa-tRNA-synt_IIb"/>
</dbReference>
<dbReference type="InterPro" id="IPR042103">
    <property type="entry name" value="SerRS_1_N_sf"/>
</dbReference>
<dbReference type="InParanoid" id="M0MAR4"/>
<dbReference type="Proteomes" id="UP000011669">
    <property type="component" value="Unassembled WGS sequence"/>
</dbReference>
<evidence type="ECO:0000256" key="14">
    <source>
        <dbReference type="PIRSR" id="PIRSR001529-2"/>
    </source>
</evidence>
<feature type="binding site" evidence="12">
    <location>
        <position position="289"/>
    </location>
    <ligand>
        <name>ATP</name>
        <dbReference type="ChEBI" id="CHEBI:30616"/>
    </ligand>
</feature>